<dbReference type="PANTHER" id="PTHR45966">
    <property type="entry name" value="GDSL-LIKE LIPASE/ACYLHYDROLASE"/>
    <property type="match status" value="1"/>
</dbReference>
<evidence type="ECO:0000256" key="3">
    <source>
        <dbReference type="SAM" id="SignalP"/>
    </source>
</evidence>
<feature type="signal peptide" evidence="3">
    <location>
        <begin position="1"/>
        <end position="24"/>
    </location>
</feature>
<keyword evidence="2 3" id="KW-0732">Signal</keyword>
<organism evidence="4 5">
    <name type="scientific">Vitis vinifera</name>
    <name type="common">Grape</name>
    <dbReference type="NCBI Taxonomy" id="29760"/>
    <lineage>
        <taxon>Eukaryota</taxon>
        <taxon>Viridiplantae</taxon>
        <taxon>Streptophyta</taxon>
        <taxon>Embryophyta</taxon>
        <taxon>Tracheophyta</taxon>
        <taxon>Spermatophyta</taxon>
        <taxon>Magnoliopsida</taxon>
        <taxon>eudicotyledons</taxon>
        <taxon>Gunneridae</taxon>
        <taxon>Pentapetalae</taxon>
        <taxon>rosids</taxon>
        <taxon>Vitales</taxon>
        <taxon>Vitaceae</taxon>
        <taxon>Viteae</taxon>
        <taxon>Vitis</taxon>
    </lineage>
</organism>
<dbReference type="InterPro" id="IPR036514">
    <property type="entry name" value="SGNH_hydro_sf"/>
</dbReference>
<evidence type="ECO:0000256" key="1">
    <source>
        <dbReference type="ARBA" id="ARBA00008668"/>
    </source>
</evidence>
<evidence type="ECO:0000313" key="4">
    <source>
        <dbReference type="EMBL" id="RVX17160.1"/>
    </source>
</evidence>
<protein>
    <submittedName>
        <fullName evidence="4">GDSL esterase/lipase 1</fullName>
    </submittedName>
</protein>
<proteinExistence type="inferred from homology"/>
<dbReference type="AlphaFoldDB" id="A0A438K7I2"/>
<dbReference type="PANTHER" id="PTHR45966:SF34">
    <property type="entry name" value="GDSL-LIKE LIPASE_ACYLHYDROLASE"/>
    <property type="match status" value="1"/>
</dbReference>
<dbReference type="Pfam" id="PF00657">
    <property type="entry name" value="Lipase_GDSL"/>
    <property type="match status" value="1"/>
</dbReference>
<feature type="chain" id="PRO_5019333761" evidence="3">
    <location>
        <begin position="25"/>
        <end position="205"/>
    </location>
</feature>
<evidence type="ECO:0000256" key="2">
    <source>
        <dbReference type="ARBA" id="ARBA00022729"/>
    </source>
</evidence>
<name>A0A438K7I2_VITVI</name>
<dbReference type="InterPro" id="IPR044552">
    <property type="entry name" value="GLIP1-5/GLL25"/>
</dbReference>
<dbReference type="Proteomes" id="UP000288805">
    <property type="component" value="Unassembled WGS sequence"/>
</dbReference>
<gene>
    <name evidence="4" type="primary">GLIP1_4</name>
    <name evidence="4" type="ORF">CK203_003383</name>
</gene>
<comment type="similarity">
    <text evidence="1">Belongs to the 'GDSL' lipolytic enzyme family.</text>
</comment>
<accession>A0A438K7I2</accession>
<reference evidence="4 5" key="1">
    <citation type="journal article" date="2018" name="PLoS Genet.">
        <title>Population sequencing reveals clonal diversity and ancestral inbreeding in the grapevine cultivar Chardonnay.</title>
        <authorList>
            <person name="Roach M.J."/>
            <person name="Johnson D.L."/>
            <person name="Bohlmann J."/>
            <person name="van Vuuren H.J."/>
            <person name="Jones S.J."/>
            <person name="Pretorius I.S."/>
            <person name="Schmidt S.A."/>
            <person name="Borneman A.R."/>
        </authorList>
    </citation>
    <scope>NUCLEOTIDE SEQUENCE [LARGE SCALE GENOMIC DNA]</scope>
    <source>
        <strain evidence="5">cv. Chardonnay</strain>
        <tissue evidence="4">Leaf</tissue>
    </source>
</reference>
<dbReference type="Gene3D" id="3.40.50.1110">
    <property type="entry name" value="SGNH hydrolase"/>
    <property type="match status" value="1"/>
</dbReference>
<evidence type="ECO:0000313" key="5">
    <source>
        <dbReference type="Proteomes" id="UP000288805"/>
    </source>
</evidence>
<dbReference type="GO" id="GO:0016788">
    <property type="term" value="F:hydrolase activity, acting on ester bonds"/>
    <property type="evidence" value="ECO:0007669"/>
    <property type="project" value="InterPro"/>
</dbReference>
<dbReference type="EMBL" id="QGNW01000014">
    <property type="protein sequence ID" value="RVX17160.1"/>
    <property type="molecule type" value="Genomic_DNA"/>
</dbReference>
<dbReference type="InterPro" id="IPR001087">
    <property type="entry name" value="GDSL"/>
</dbReference>
<sequence>MASLSFHVIYLSVACVCIIIPTSSQPQKHAALFIFGDSFFDSGNNNFINTTTDYQANFWPYGQTFFDYPTGRVSDGSMIPDCIAEHAKLPFIPPYLQLGNDQFSYGAKFASAGAGAGALDEINQGLVISLNTQLSYFKNVEKQFRRMLGDEAAKKVLFEAVYLISIGTNDYLSPFFRYSTVFQSYSQKQYINMVVGNLTEVIKVI</sequence>
<comment type="caution">
    <text evidence="4">The sequence shown here is derived from an EMBL/GenBank/DDBJ whole genome shotgun (WGS) entry which is preliminary data.</text>
</comment>